<protein>
    <submittedName>
        <fullName evidence="1">Uncharacterized protein</fullName>
    </submittedName>
</protein>
<dbReference type="SUPFAM" id="SSF52047">
    <property type="entry name" value="RNI-like"/>
    <property type="match status" value="1"/>
</dbReference>
<dbReference type="Proteomes" id="UP001141327">
    <property type="component" value="Unassembled WGS sequence"/>
</dbReference>
<comment type="caution">
    <text evidence="1">The sequence shown here is derived from an EMBL/GenBank/DDBJ whole genome shotgun (WGS) entry which is preliminary data.</text>
</comment>
<keyword evidence="2" id="KW-1185">Reference proteome</keyword>
<dbReference type="EMBL" id="JAPMOS010000011">
    <property type="protein sequence ID" value="KAJ4460699.1"/>
    <property type="molecule type" value="Genomic_DNA"/>
</dbReference>
<dbReference type="PANTHER" id="PTHR13318">
    <property type="entry name" value="PARTNER OF PAIRED, ISOFORM B-RELATED"/>
    <property type="match status" value="1"/>
</dbReference>
<evidence type="ECO:0000313" key="1">
    <source>
        <dbReference type="EMBL" id="KAJ4460699.1"/>
    </source>
</evidence>
<proteinExistence type="predicted"/>
<name>A0ABQ8UTK9_9EUKA</name>
<reference evidence="1" key="1">
    <citation type="journal article" date="2022" name="bioRxiv">
        <title>Genomics of Preaxostyla Flagellates Illuminates Evolutionary Transitions and the Path Towards Mitochondrial Loss.</title>
        <authorList>
            <person name="Novak L.V.F."/>
            <person name="Treitli S.C."/>
            <person name="Pyrih J."/>
            <person name="Halakuc P."/>
            <person name="Pipaliya S.V."/>
            <person name="Vacek V."/>
            <person name="Brzon O."/>
            <person name="Soukal P."/>
            <person name="Eme L."/>
            <person name="Dacks J.B."/>
            <person name="Karnkowska A."/>
            <person name="Elias M."/>
            <person name="Hampl V."/>
        </authorList>
    </citation>
    <scope>NUCLEOTIDE SEQUENCE</scope>
    <source>
        <strain evidence="1">RCP-MX</strain>
    </source>
</reference>
<accession>A0ABQ8UTK9</accession>
<sequence>MGLPAELLVTVVEKSQHPLSAYIQLLSLCHDTRQALHGSLRKLSVDDLDPEYTAGQFTAPSTFITADALAALVGPCKGLLELSLSSQLPIYGCGGPTEAPAAPWVDEAFAGHSRLAVLQVPEAMASLPVMERIIRSLSGLRELTLATGARLPSEGLLAALPPALQHFHLSTEATLTPALMGALGRACPELQVLHIECNGASEEVDWPGCLPPTLQALIIPGVPGPTASLEAALGRLTSLKRVSLSGFVPSLRAVASGITQLTLASDELGPEDARRFCGLVSLEIPATPVLPLLLAASQATLESLFLDIEGGGDAAADEQLFASLEALPRLASLRLAWFGEARVQALLAHQRLLDRLEKLDVSWVRGEPVSAPIASRRLRRLQLRGAPGDDELAINCPALELLALPPVRPASAQGQRLAVACPRLRRLEGLGLQAMPDPCPAMPDLEAVAFRAQGADIDWLPRLWAAAPRLATLDMLPAADPDALARGLAGARALTHLVLSLDVYRLATDRPLVLRLPGQLERLKIFVETDIPEERAALAEVRVEAAGLRSLCIFRCPGARLVVRAPALGSLRLSAMPTLAAIDLPREAPLRTLAVQDCPALGAPALLGCLASARLWRAGLHITSAAAWPPLAEALGRAPRLAWLHLGCGFPLADLALACPALRRLSADLQCPEQLRSVSLECPLLEELAIPEMGDLAQFRLAGPCPALRRIAGLGESWVGRMAAQFPGVRIETPQV</sequence>
<evidence type="ECO:0000313" key="2">
    <source>
        <dbReference type="Proteomes" id="UP001141327"/>
    </source>
</evidence>
<gene>
    <name evidence="1" type="ORF">PAPYR_2927</name>
</gene>
<organism evidence="1 2">
    <name type="scientific">Paratrimastix pyriformis</name>
    <dbReference type="NCBI Taxonomy" id="342808"/>
    <lineage>
        <taxon>Eukaryota</taxon>
        <taxon>Metamonada</taxon>
        <taxon>Preaxostyla</taxon>
        <taxon>Paratrimastigidae</taxon>
        <taxon>Paratrimastix</taxon>
    </lineage>
</organism>
<dbReference type="Gene3D" id="3.80.10.10">
    <property type="entry name" value="Ribonuclease Inhibitor"/>
    <property type="match status" value="2"/>
</dbReference>
<dbReference type="InterPro" id="IPR032675">
    <property type="entry name" value="LRR_dom_sf"/>
</dbReference>